<dbReference type="Proteomes" id="UP000295418">
    <property type="component" value="Unassembled WGS sequence"/>
</dbReference>
<dbReference type="EMBL" id="SKFG01000003">
    <property type="protein sequence ID" value="TCZ79294.1"/>
    <property type="molecule type" value="Genomic_DNA"/>
</dbReference>
<dbReference type="InterPro" id="IPR051685">
    <property type="entry name" value="Ycf3/AcsC/BcsC/TPR_MFPF"/>
</dbReference>
<dbReference type="InterPro" id="IPR011990">
    <property type="entry name" value="TPR-like_helical_dom_sf"/>
</dbReference>
<sequence>MTDLAKAIQLREAGHLEEARSVLLKLITLEPINPLVWFQCAWVHDALGSESEAVPYYTKALELGLLGEERQGAYLGLGSTYRALGLYDESKLLFEQAIQEYPDQREFRIFYAMVLYNLKDYSKAMEIVLQQLLETSNDTGIQSYSRAISFYSDKLDQTWK</sequence>
<keyword evidence="6" id="KW-1185">Reference proteome</keyword>
<evidence type="ECO:0000256" key="1">
    <source>
        <dbReference type="ARBA" id="ARBA00022737"/>
    </source>
</evidence>
<feature type="domain" description="Tetratrico peptide repeat group 5" evidence="4">
    <location>
        <begin position="36"/>
        <end position="155"/>
    </location>
</feature>
<dbReference type="InterPro" id="IPR019734">
    <property type="entry name" value="TPR_rpt"/>
</dbReference>
<evidence type="ECO:0000259" key="4">
    <source>
        <dbReference type="Pfam" id="PF12688"/>
    </source>
</evidence>
<comment type="caution">
    <text evidence="5">The sequence shown here is derived from an EMBL/GenBank/DDBJ whole genome shotgun (WGS) entry which is preliminary data.</text>
</comment>
<evidence type="ECO:0000313" key="6">
    <source>
        <dbReference type="Proteomes" id="UP000295418"/>
    </source>
</evidence>
<keyword evidence="1" id="KW-0677">Repeat</keyword>
<name>A0A4R4EGS5_9BACL</name>
<evidence type="ECO:0000256" key="3">
    <source>
        <dbReference type="PROSITE-ProRule" id="PRU00339"/>
    </source>
</evidence>
<dbReference type="PANTHER" id="PTHR44943:SF8">
    <property type="entry name" value="TPR REPEAT-CONTAINING PROTEIN MJ0263"/>
    <property type="match status" value="1"/>
</dbReference>
<feature type="repeat" description="TPR" evidence="3">
    <location>
        <begin position="71"/>
        <end position="104"/>
    </location>
</feature>
<evidence type="ECO:0000256" key="2">
    <source>
        <dbReference type="ARBA" id="ARBA00022803"/>
    </source>
</evidence>
<dbReference type="InterPro" id="IPR041656">
    <property type="entry name" value="TPR_5"/>
</dbReference>
<reference evidence="5 6" key="1">
    <citation type="submission" date="2019-03" db="EMBL/GenBank/DDBJ databases">
        <authorList>
            <person name="Kim M.K.M."/>
        </authorList>
    </citation>
    <scope>NUCLEOTIDE SEQUENCE [LARGE SCALE GENOMIC DNA]</scope>
    <source>
        <strain evidence="5 6">18JY21-1</strain>
    </source>
</reference>
<organism evidence="5 6">
    <name type="scientific">Paenibacillus albiflavus</name>
    <dbReference type="NCBI Taxonomy" id="2545760"/>
    <lineage>
        <taxon>Bacteria</taxon>
        <taxon>Bacillati</taxon>
        <taxon>Bacillota</taxon>
        <taxon>Bacilli</taxon>
        <taxon>Bacillales</taxon>
        <taxon>Paenibacillaceae</taxon>
        <taxon>Paenibacillus</taxon>
    </lineage>
</organism>
<protein>
    <submittedName>
        <fullName evidence="5">Tetratricopeptide repeat protein</fullName>
    </submittedName>
</protein>
<dbReference type="SUPFAM" id="SSF48452">
    <property type="entry name" value="TPR-like"/>
    <property type="match status" value="1"/>
</dbReference>
<dbReference type="OrthoDB" id="193829at2"/>
<dbReference type="RefSeq" id="WP_132416950.1">
    <property type="nucleotide sequence ID" value="NZ_SKFG01000003.1"/>
</dbReference>
<dbReference type="Pfam" id="PF12688">
    <property type="entry name" value="TPR_5"/>
    <property type="match status" value="1"/>
</dbReference>
<keyword evidence="2 3" id="KW-0802">TPR repeat</keyword>
<accession>A0A4R4EGS5</accession>
<gene>
    <name evidence="5" type="ORF">E0485_05350</name>
</gene>
<proteinExistence type="predicted"/>
<dbReference type="AlphaFoldDB" id="A0A4R4EGS5"/>
<dbReference type="PANTHER" id="PTHR44943">
    <property type="entry name" value="CELLULOSE SYNTHASE OPERON PROTEIN C"/>
    <property type="match status" value="1"/>
</dbReference>
<evidence type="ECO:0000313" key="5">
    <source>
        <dbReference type="EMBL" id="TCZ79294.1"/>
    </source>
</evidence>
<dbReference type="PROSITE" id="PS50005">
    <property type="entry name" value="TPR"/>
    <property type="match status" value="1"/>
</dbReference>
<dbReference type="Gene3D" id="1.25.40.10">
    <property type="entry name" value="Tetratricopeptide repeat domain"/>
    <property type="match status" value="1"/>
</dbReference>